<dbReference type="EMBL" id="BKCP01002225">
    <property type="protein sequence ID" value="GER28053.1"/>
    <property type="molecule type" value="Genomic_DNA"/>
</dbReference>
<accession>A0A5A7P5J2</accession>
<organism evidence="1 2">
    <name type="scientific">Striga asiatica</name>
    <name type="common">Asiatic witchweed</name>
    <name type="synonym">Buchnera asiatica</name>
    <dbReference type="NCBI Taxonomy" id="4170"/>
    <lineage>
        <taxon>Eukaryota</taxon>
        <taxon>Viridiplantae</taxon>
        <taxon>Streptophyta</taxon>
        <taxon>Embryophyta</taxon>
        <taxon>Tracheophyta</taxon>
        <taxon>Spermatophyta</taxon>
        <taxon>Magnoliopsida</taxon>
        <taxon>eudicotyledons</taxon>
        <taxon>Gunneridae</taxon>
        <taxon>Pentapetalae</taxon>
        <taxon>asterids</taxon>
        <taxon>lamiids</taxon>
        <taxon>Lamiales</taxon>
        <taxon>Orobanchaceae</taxon>
        <taxon>Buchnereae</taxon>
        <taxon>Striga</taxon>
    </lineage>
</organism>
<dbReference type="Proteomes" id="UP000325081">
    <property type="component" value="Unassembled WGS sequence"/>
</dbReference>
<evidence type="ECO:0000313" key="2">
    <source>
        <dbReference type="Proteomes" id="UP000325081"/>
    </source>
</evidence>
<dbReference type="PANTHER" id="PTHR34210:SF3">
    <property type="entry name" value="CCHC-TYPE DOMAIN-CONTAINING PROTEIN"/>
    <property type="match status" value="1"/>
</dbReference>
<proteinExistence type="predicted"/>
<protein>
    <submittedName>
        <fullName evidence="1">Zinc knuckle (CCHC-type) family protein</fullName>
    </submittedName>
</protein>
<reference evidence="2" key="1">
    <citation type="journal article" date="2019" name="Curr. Biol.">
        <title>Genome Sequence of Striga asiatica Provides Insight into the Evolution of Plant Parasitism.</title>
        <authorList>
            <person name="Yoshida S."/>
            <person name="Kim S."/>
            <person name="Wafula E.K."/>
            <person name="Tanskanen J."/>
            <person name="Kim Y.M."/>
            <person name="Honaas L."/>
            <person name="Yang Z."/>
            <person name="Spallek T."/>
            <person name="Conn C.E."/>
            <person name="Ichihashi Y."/>
            <person name="Cheong K."/>
            <person name="Cui S."/>
            <person name="Der J.P."/>
            <person name="Gundlach H."/>
            <person name="Jiao Y."/>
            <person name="Hori C."/>
            <person name="Ishida J.K."/>
            <person name="Kasahara H."/>
            <person name="Kiba T."/>
            <person name="Kim M.S."/>
            <person name="Koo N."/>
            <person name="Laohavisit A."/>
            <person name="Lee Y.H."/>
            <person name="Lumba S."/>
            <person name="McCourt P."/>
            <person name="Mortimer J.C."/>
            <person name="Mutuku J.M."/>
            <person name="Nomura T."/>
            <person name="Sasaki-Sekimoto Y."/>
            <person name="Seto Y."/>
            <person name="Wang Y."/>
            <person name="Wakatake T."/>
            <person name="Sakakibara H."/>
            <person name="Demura T."/>
            <person name="Yamaguchi S."/>
            <person name="Yoneyama K."/>
            <person name="Manabe R.I."/>
            <person name="Nelson D.C."/>
            <person name="Schulman A.H."/>
            <person name="Timko M.P."/>
            <person name="dePamphilis C.W."/>
            <person name="Choi D."/>
            <person name="Shirasu K."/>
        </authorList>
    </citation>
    <scope>NUCLEOTIDE SEQUENCE [LARGE SCALE GENOMIC DNA]</scope>
    <source>
        <strain evidence="2">cv. UVA1</strain>
    </source>
</reference>
<sequence length="154" mass="18271">MQSDHPNFNYPPFPQTLEDLELQYKREAMELARIRDTEEDEENCKHREALREIWESHTKKAATLMGTHANMWDEFLRVEGQRRQETRLQVPAVGFGGYKQSGYVELNTSSGNPHHSGDVMHSRGRYPNAVDHGYPYEDFQRQRRDDFGRPYHRY</sequence>
<dbReference type="PANTHER" id="PTHR34210">
    <property type="entry name" value="OS01G0252900 PROTEIN"/>
    <property type="match status" value="1"/>
</dbReference>
<dbReference type="OrthoDB" id="2020539at2759"/>
<comment type="caution">
    <text evidence="1">The sequence shown here is derived from an EMBL/GenBank/DDBJ whole genome shotgun (WGS) entry which is preliminary data.</text>
</comment>
<keyword evidence="2" id="KW-1185">Reference proteome</keyword>
<name>A0A5A7P5J2_STRAF</name>
<gene>
    <name evidence="1" type="ORF">STAS_03819</name>
</gene>
<evidence type="ECO:0000313" key="1">
    <source>
        <dbReference type="EMBL" id="GER28053.1"/>
    </source>
</evidence>
<dbReference type="AlphaFoldDB" id="A0A5A7P5J2"/>